<dbReference type="PATRIC" id="fig|1316928.3.peg.2610"/>
<dbReference type="InterPro" id="IPR032330">
    <property type="entry name" value="EF-G-binding_C"/>
</dbReference>
<dbReference type="RefSeq" id="WP_010843006.1">
    <property type="nucleotide sequence ID" value="NZ_AQPW01000014.1"/>
</dbReference>
<protein>
    <recommendedName>
        <fullName evidence="1">Elongation factor G-binding protein C-terminal treble-clef zinc-finger domain-containing protein</fullName>
    </recommendedName>
</protein>
<evidence type="ECO:0000313" key="2">
    <source>
        <dbReference type="EMBL" id="EON32271.1"/>
    </source>
</evidence>
<evidence type="ECO:0000259" key="1">
    <source>
        <dbReference type="Pfam" id="PF16571"/>
    </source>
</evidence>
<name>R7Y8D6_9ACTN</name>
<organism evidence="2 3">
    <name type="scientific">Gordonia terrae C-6</name>
    <dbReference type="NCBI Taxonomy" id="1316928"/>
    <lineage>
        <taxon>Bacteria</taxon>
        <taxon>Bacillati</taxon>
        <taxon>Actinomycetota</taxon>
        <taxon>Actinomycetes</taxon>
        <taxon>Mycobacteriales</taxon>
        <taxon>Gordoniaceae</taxon>
        <taxon>Gordonia</taxon>
    </lineage>
</organism>
<evidence type="ECO:0000313" key="3">
    <source>
        <dbReference type="Proteomes" id="UP000013569"/>
    </source>
</evidence>
<gene>
    <name evidence="2" type="ORF">GTC6_12960</name>
</gene>
<sequence>MYSLTEAQIRSSFVNASLRERKSVTLPPDFDDFDWEQLDFAGWRDPKLPMVGYVVIPTDDDVIGIMLRLGGRQPRNRPLCSFCEDVHLPNEVAFFSAKFAGAAGRKGNTVGTLICSNFECSANVRAKPSAIFSTDDPETVRQQRIRALRTHLAGFAQRVASGDSPSAP</sequence>
<dbReference type="AlphaFoldDB" id="R7Y8D6"/>
<dbReference type="Pfam" id="PF16571">
    <property type="entry name" value="FBP_C"/>
    <property type="match status" value="1"/>
</dbReference>
<comment type="caution">
    <text evidence="2">The sequence shown here is derived from an EMBL/GenBank/DDBJ whole genome shotgun (WGS) entry which is preliminary data.</text>
</comment>
<reference evidence="2 3" key="1">
    <citation type="journal article" date="2013" name="Genome Announc.">
        <title>Draft Genome Sequence of a Benzothiophene-Desulfurizing Bacterium, Gordona terrae Strain C-6.</title>
        <authorList>
            <person name="Wang W."/>
            <person name="Ma T."/>
            <person name="Ren Y."/>
            <person name="Li G."/>
        </authorList>
    </citation>
    <scope>NUCLEOTIDE SEQUENCE [LARGE SCALE GENOMIC DNA]</scope>
    <source>
        <strain evidence="2 3">C-6</strain>
    </source>
</reference>
<feature type="domain" description="Elongation factor G-binding protein C-terminal treble-clef zinc-finger" evidence="1">
    <location>
        <begin position="8"/>
        <end position="159"/>
    </location>
</feature>
<dbReference type="EMBL" id="AQPW01000014">
    <property type="protein sequence ID" value="EON32271.1"/>
    <property type="molecule type" value="Genomic_DNA"/>
</dbReference>
<proteinExistence type="predicted"/>
<dbReference type="Proteomes" id="UP000013569">
    <property type="component" value="Unassembled WGS sequence"/>
</dbReference>
<accession>R7Y8D6</accession>
<dbReference type="OrthoDB" id="4171838at2"/>